<dbReference type="InterPro" id="IPR011701">
    <property type="entry name" value="MFS"/>
</dbReference>
<feature type="transmembrane region" description="Helical" evidence="8">
    <location>
        <begin position="49"/>
        <end position="70"/>
    </location>
</feature>
<keyword evidence="4 8" id="KW-0812">Transmembrane</keyword>
<keyword evidence="11" id="KW-1185">Reference proteome</keyword>
<dbReference type="Gene3D" id="1.20.1250.20">
    <property type="entry name" value="MFS general substrate transporter like domains"/>
    <property type="match status" value="2"/>
</dbReference>
<dbReference type="InterPro" id="IPR036259">
    <property type="entry name" value="MFS_trans_sf"/>
</dbReference>
<dbReference type="PANTHER" id="PTHR43528">
    <property type="entry name" value="ALPHA-KETOGLUTARATE PERMEASE"/>
    <property type="match status" value="1"/>
</dbReference>
<feature type="transmembrane region" description="Helical" evidence="8">
    <location>
        <begin position="144"/>
        <end position="168"/>
    </location>
</feature>
<organism evidence="10 11">
    <name type="scientific">Endozoicomonas elysicola</name>
    <dbReference type="NCBI Taxonomy" id="305900"/>
    <lineage>
        <taxon>Bacteria</taxon>
        <taxon>Pseudomonadati</taxon>
        <taxon>Pseudomonadota</taxon>
        <taxon>Gammaproteobacteria</taxon>
        <taxon>Oceanospirillales</taxon>
        <taxon>Endozoicomonadaceae</taxon>
        <taxon>Endozoicomonas</taxon>
    </lineage>
</organism>
<evidence type="ECO:0000256" key="2">
    <source>
        <dbReference type="ARBA" id="ARBA00022448"/>
    </source>
</evidence>
<proteinExistence type="predicted"/>
<dbReference type="RefSeq" id="WP_020582254.1">
    <property type="nucleotide sequence ID" value="NZ_JOJP01000001.1"/>
</dbReference>
<dbReference type="Proteomes" id="UP000027997">
    <property type="component" value="Unassembled WGS sequence"/>
</dbReference>
<evidence type="ECO:0000313" key="11">
    <source>
        <dbReference type="Proteomes" id="UP000027997"/>
    </source>
</evidence>
<dbReference type="InterPro" id="IPR020846">
    <property type="entry name" value="MFS_dom"/>
</dbReference>
<dbReference type="EMBL" id="JOJP01000001">
    <property type="protein sequence ID" value="KEI73070.1"/>
    <property type="molecule type" value="Genomic_DNA"/>
</dbReference>
<feature type="transmembrane region" description="Helical" evidence="8">
    <location>
        <begin position="82"/>
        <end position="102"/>
    </location>
</feature>
<dbReference type="InterPro" id="IPR051084">
    <property type="entry name" value="H+-coupled_symporters"/>
</dbReference>
<evidence type="ECO:0000256" key="5">
    <source>
        <dbReference type="ARBA" id="ARBA00022847"/>
    </source>
</evidence>
<keyword evidence="6 8" id="KW-1133">Transmembrane helix</keyword>
<evidence type="ECO:0000256" key="1">
    <source>
        <dbReference type="ARBA" id="ARBA00004651"/>
    </source>
</evidence>
<comment type="subcellular location">
    <subcellularLocation>
        <location evidence="1">Cell membrane</location>
        <topology evidence="1">Multi-pass membrane protein</topology>
    </subcellularLocation>
</comment>
<feature type="transmembrane region" description="Helical" evidence="8">
    <location>
        <begin position="330"/>
        <end position="352"/>
    </location>
</feature>
<dbReference type="SUPFAM" id="SSF103473">
    <property type="entry name" value="MFS general substrate transporter"/>
    <property type="match status" value="1"/>
</dbReference>
<evidence type="ECO:0000256" key="3">
    <source>
        <dbReference type="ARBA" id="ARBA00022475"/>
    </source>
</evidence>
<protein>
    <recommendedName>
        <fullName evidence="9">Major facilitator superfamily (MFS) profile domain-containing protein</fullName>
    </recommendedName>
</protein>
<feature type="transmembrane region" description="Helical" evidence="8">
    <location>
        <begin position="364"/>
        <end position="388"/>
    </location>
</feature>
<name>A0A081KFZ4_9GAMM</name>
<keyword evidence="7 8" id="KW-0472">Membrane</keyword>
<feature type="transmembrane region" description="Helical" evidence="8">
    <location>
        <begin position="233"/>
        <end position="254"/>
    </location>
</feature>
<feature type="transmembrane region" description="Helical" evidence="8">
    <location>
        <begin position="304"/>
        <end position="324"/>
    </location>
</feature>
<keyword evidence="5" id="KW-0769">Symport</keyword>
<evidence type="ECO:0000256" key="6">
    <source>
        <dbReference type="ARBA" id="ARBA00022989"/>
    </source>
</evidence>
<sequence>MLKKNEVTLVWITSLGGLLEFYDFIIYALMAGYLSEQFFPGHDTNSSLLATFATFSVGYFSRPLGGLLFGHLGDRYGRKRTFAATVLIMAISTALIGCLPTYHQIGIWAPILITLLRLIQGFSIGGEIPGAITYLSESTSKHQGLVISLLFTALVNGFVLGSVVHSSLIEWLGADAMAEWGWRLPFWFGGVLGLFSYLVRKHFHESPLFAELNQNKQRQQIPLIILLHAYKKAVFIGILLIVPVAVSMSLLFLFTQSYLTRLLSYAPEQVSNAGSIGIVISTLLFILVGWLADKHKSQKYKLSLMVSGSLTVSCLAFPIFSAFADFHFSVYGVMLLSSLPLGMTTGIAPLLLSTVFPTSIRYSGIAFSYNVSFAIFGGLTPVIAMTLINTTESLISPSYYLAASGLCGLLACYLLQRSASS</sequence>
<dbReference type="AlphaFoldDB" id="A0A081KFZ4"/>
<feature type="transmembrane region" description="Helical" evidence="8">
    <location>
        <begin position="274"/>
        <end position="292"/>
    </location>
</feature>
<dbReference type="PROSITE" id="PS50850">
    <property type="entry name" value="MFS"/>
    <property type="match status" value="1"/>
</dbReference>
<dbReference type="eggNOG" id="COG0477">
    <property type="taxonomic scope" value="Bacteria"/>
</dbReference>
<dbReference type="GO" id="GO:0005886">
    <property type="term" value="C:plasma membrane"/>
    <property type="evidence" value="ECO:0007669"/>
    <property type="project" value="UniProtKB-SubCell"/>
</dbReference>
<keyword evidence="3" id="KW-1003">Cell membrane</keyword>
<evidence type="ECO:0000259" key="9">
    <source>
        <dbReference type="PROSITE" id="PS50850"/>
    </source>
</evidence>
<feature type="transmembrane region" description="Helical" evidence="8">
    <location>
        <begin position="180"/>
        <end position="199"/>
    </location>
</feature>
<feature type="transmembrane region" description="Helical" evidence="8">
    <location>
        <begin position="7"/>
        <end position="29"/>
    </location>
</feature>
<evidence type="ECO:0000256" key="8">
    <source>
        <dbReference type="SAM" id="Phobius"/>
    </source>
</evidence>
<dbReference type="GO" id="GO:0015293">
    <property type="term" value="F:symporter activity"/>
    <property type="evidence" value="ECO:0007669"/>
    <property type="project" value="UniProtKB-KW"/>
</dbReference>
<accession>A0A081KFZ4</accession>
<dbReference type="FunFam" id="1.20.1250.20:FF:000001">
    <property type="entry name" value="Dicarboxylate MFS transporter"/>
    <property type="match status" value="1"/>
</dbReference>
<feature type="transmembrane region" description="Helical" evidence="8">
    <location>
        <begin position="108"/>
        <end position="132"/>
    </location>
</feature>
<dbReference type="PANTHER" id="PTHR43528:SF7">
    <property type="entry name" value="MFS TRANSPORTER"/>
    <property type="match status" value="1"/>
</dbReference>
<comment type="caution">
    <text evidence="10">The sequence shown here is derived from an EMBL/GenBank/DDBJ whole genome shotgun (WGS) entry which is preliminary data.</text>
</comment>
<reference evidence="10 11" key="1">
    <citation type="submission" date="2014-06" db="EMBL/GenBank/DDBJ databases">
        <title>Whole Genome Sequences of Three Symbiotic Endozoicomonas Bacteria.</title>
        <authorList>
            <person name="Neave M.J."/>
            <person name="Apprill A."/>
            <person name="Voolstra C.R."/>
        </authorList>
    </citation>
    <scope>NUCLEOTIDE SEQUENCE [LARGE SCALE GENOMIC DNA]</scope>
    <source>
        <strain evidence="10 11">DSM 22380</strain>
    </source>
</reference>
<evidence type="ECO:0000256" key="4">
    <source>
        <dbReference type="ARBA" id="ARBA00022692"/>
    </source>
</evidence>
<gene>
    <name evidence="10" type="ORF">GV64_22255</name>
</gene>
<evidence type="ECO:0000313" key="10">
    <source>
        <dbReference type="EMBL" id="KEI73070.1"/>
    </source>
</evidence>
<evidence type="ECO:0000256" key="7">
    <source>
        <dbReference type="ARBA" id="ARBA00023136"/>
    </source>
</evidence>
<keyword evidence="2" id="KW-0813">Transport</keyword>
<feature type="transmembrane region" description="Helical" evidence="8">
    <location>
        <begin position="394"/>
        <end position="415"/>
    </location>
</feature>
<dbReference type="Pfam" id="PF07690">
    <property type="entry name" value="MFS_1"/>
    <property type="match status" value="1"/>
</dbReference>
<feature type="domain" description="Major facilitator superfamily (MFS) profile" evidence="9">
    <location>
        <begin position="9"/>
        <end position="420"/>
    </location>
</feature>